<dbReference type="AlphaFoldDB" id="Q47N52"/>
<organism evidence="2">
    <name type="scientific">Thermobifida fusca (strain YX)</name>
    <dbReference type="NCBI Taxonomy" id="269800"/>
    <lineage>
        <taxon>Bacteria</taxon>
        <taxon>Bacillati</taxon>
        <taxon>Actinomycetota</taxon>
        <taxon>Actinomycetes</taxon>
        <taxon>Streptosporangiales</taxon>
        <taxon>Nocardiopsidaceae</taxon>
        <taxon>Thermobifida</taxon>
    </lineage>
</organism>
<dbReference type="EMBL" id="CP000088">
    <property type="protein sequence ID" value="AAZ56117.1"/>
    <property type="molecule type" value="Genomic_DNA"/>
</dbReference>
<sequence length="189" mass="20121">MTLGSPRWGIGRFVTVTATVAATLALSGCGLLLAQRDATVDEALRDLEQDLNEMEQDLEEPASPSATTEEDVFDIKVGDCLPAEETGVEGEISTVLTVPCSEPHSGEAYASGNMPDGSYPGDTEVQNFAEDFCSTEFDSFVGIPLEQSTLSYSYYFPTPESWAAGDREILCVVYDPAGDVTGSLQGAAR</sequence>
<evidence type="ECO:0000259" key="1">
    <source>
        <dbReference type="Pfam" id="PF13845"/>
    </source>
</evidence>
<protein>
    <recommendedName>
        <fullName evidence="1">Septum formation-related domain-containing protein</fullName>
    </recommendedName>
</protein>
<dbReference type="KEGG" id="tfu:Tfu_2084"/>
<accession>Q47N52</accession>
<proteinExistence type="predicted"/>
<dbReference type="eggNOG" id="ENOG5033A46">
    <property type="taxonomic scope" value="Bacteria"/>
</dbReference>
<reference evidence="2" key="1">
    <citation type="submission" date="2005-07" db="EMBL/GenBank/DDBJ databases">
        <title>Complete sequence of Thermobifida fusca YX.</title>
        <authorList>
            <consortium name="US DOE Joint Genome Institute"/>
            <person name="Copeland A."/>
            <person name="Lucas S."/>
            <person name="Lapidus A."/>
            <person name="Barry K."/>
            <person name="Detter J.C."/>
            <person name="Glavina T."/>
            <person name="Hammon N."/>
            <person name="Israni S."/>
            <person name="Pitluck S."/>
            <person name="Di Bartolo G."/>
            <person name="Chain P."/>
            <person name="Schmutz J."/>
            <person name="Larimer F."/>
            <person name="Land M."/>
            <person name="Lykidis A."/>
            <person name="Richardson P."/>
        </authorList>
    </citation>
    <scope>NUCLEOTIDE SEQUENCE</scope>
    <source>
        <strain evidence="2">YX</strain>
    </source>
</reference>
<dbReference type="STRING" id="269800.Tfu_2084"/>
<dbReference type="Pfam" id="PF13845">
    <property type="entry name" value="Septum_form"/>
    <property type="match status" value="1"/>
</dbReference>
<dbReference type="OrthoDB" id="3628931at2"/>
<evidence type="ECO:0000313" key="2">
    <source>
        <dbReference type="EMBL" id="AAZ56117.1"/>
    </source>
</evidence>
<dbReference type="InterPro" id="IPR026004">
    <property type="entry name" value="Septum_form"/>
</dbReference>
<feature type="domain" description="Septum formation-related" evidence="1">
    <location>
        <begin position="77"/>
        <end position="171"/>
    </location>
</feature>
<name>Q47N52_THEFY</name>
<gene>
    <name evidence="2" type="ordered locus">Tfu_2084</name>
</gene>
<dbReference type="RefSeq" id="WP_011292507.1">
    <property type="nucleotide sequence ID" value="NC_007333.1"/>
</dbReference>
<dbReference type="PROSITE" id="PS51257">
    <property type="entry name" value="PROKAR_LIPOPROTEIN"/>
    <property type="match status" value="1"/>
</dbReference>
<dbReference type="HOGENOM" id="CLU_070743_1_0_11"/>